<dbReference type="STRING" id="435591.BDI_2986"/>
<proteinExistence type="predicted"/>
<accession>A6LG80</accession>
<protein>
    <submittedName>
        <fullName evidence="1">Uncharacterized protein</fullName>
    </submittedName>
</protein>
<keyword evidence="2" id="KW-1185">Reference proteome</keyword>
<dbReference type="AlphaFoldDB" id="A6LG80"/>
<dbReference type="KEGG" id="pdi:BDI_2986"/>
<dbReference type="EMBL" id="CP000140">
    <property type="protein sequence ID" value="ABR44694.1"/>
    <property type="molecule type" value="Genomic_DNA"/>
</dbReference>
<organism evidence="1 2">
    <name type="scientific">Parabacteroides distasonis (strain ATCC 8503 / DSM 20701 / CIP 104284 / JCM 5825 / NCTC 11152)</name>
    <dbReference type="NCBI Taxonomy" id="435591"/>
    <lineage>
        <taxon>Bacteria</taxon>
        <taxon>Pseudomonadati</taxon>
        <taxon>Bacteroidota</taxon>
        <taxon>Bacteroidia</taxon>
        <taxon>Bacteroidales</taxon>
        <taxon>Tannerellaceae</taxon>
        <taxon>Parabacteroides</taxon>
    </lineage>
</organism>
<evidence type="ECO:0000313" key="2">
    <source>
        <dbReference type="Proteomes" id="UP000000566"/>
    </source>
</evidence>
<sequence length="391" mass="46825">MNYIMIENTQDMRAYHFMKNIDTGDHDLLIRLISPWRYKDYFDELAEKRYQEQTKIGPLLDRVIDEVPKEELQDILKKCEVGEWDYFSMKSYIMDALRYAYKIIPKVPIDEVDIKKNNPELDLQIQKDRLQAELYRLNSECDRESYVYQLLIDLQGRYVFAGHELKRKSDSLVLREVYTDYMSLLSLAMHEIVQLLGLGFNMILSKRSILILQDIYKQYKDIDGWFKEPDDLYPGLYNEMLRMRWLVCRETTEQFEASIQKRIDTFKPIFDMDRMKDLRRSLCEGQFIDKGTLEEHFLFWFGLLNDKPGNLCSINWIETKNLLGYFVTQYCRAIQDSPIQRWKITQSVFTYRGQSIDGKFTDSMKSYISKLETGEKRFTKRFGEIDKLLKK</sequence>
<dbReference type="HOGENOM" id="CLU_705667_0_0_10"/>
<dbReference type="Proteomes" id="UP000000566">
    <property type="component" value="Chromosome"/>
</dbReference>
<reference evidence="1 2" key="1">
    <citation type="journal article" date="2007" name="PLoS Biol.">
        <title>Evolution of symbiotic bacteria in the distal human intestine.</title>
        <authorList>
            <person name="Xu J."/>
            <person name="Mahowald M.A."/>
            <person name="Ley R.E."/>
            <person name="Lozupone C.A."/>
            <person name="Hamady M."/>
            <person name="Martens E.C."/>
            <person name="Henrissat B."/>
            <person name="Coutinho P.M."/>
            <person name="Minx P."/>
            <person name="Latreille P."/>
            <person name="Cordum H."/>
            <person name="Van Brunt A."/>
            <person name="Kim K."/>
            <person name="Fulton R.S."/>
            <person name="Fulton L.A."/>
            <person name="Clifton S.W."/>
            <person name="Wilson R.K."/>
            <person name="Knight R.D."/>
            <person name="Gordon J.I."/>
        </authorList>
    </citation>
    <scope>NUCLEOTIDE SEQUENCE [LARGE SCALE GENOMIC DNA]</scope>
    <source>
        <strain evidence="2">ATCC 8503 / DSM 20701 / CIP 104284 / JCM 5825 / NCTC 11152</strain>
    </source>
</reference>
<dbReference type="PaxDb" id="435591-BDI_2986"/>
<name>A6LG80_PARD8</name>
<evidence type="ECO:0000313" key="1">
    <source>
        <dbReference type="EMBL" id="ABR44694.1"/>
    </source>
</evidence>
<gene>
    <name evidence="1" type="ordered locus">BDI_2986</name>
</gene>